<name>A0AAV2SAD2_MEGNR</name>
<dbReference type="AlphaFoldDB" id="A0AAV2SAD2"/>
<keyword evidence="1" id="KW-0472">Membrane</keyword>
<feature type="transmembrane region" description="Helical" evidence="1">
    <location>
        <begin position="67"/>
        <end position="90"/>
    </location>
</feature>
<feature type="transmembrane region" description="Helical" evidence="1">
    <location>
        <begin position="102"/>
        <end position="129"/>
    </location>
</feature>
<comment type="caution">
    <text evidence="2">The sequence shown here is derived from an EMBL/GenBank/DDBJ whole genome shotgun (WGS) entry which is preliminary data.</text>
</comment>
<evidence type="ECO:0000313" key="2">
    <source>
        <dbReference type="EMBL" id="CAL4172208.1"/>
    </source>
</evidence>
<dbReference type="EMBL" id="CAXKWB010052072">
    <property type="protein sequence ID" value="CAL4172208.1"/>
    <property type="molecule type" value="Genomic_DNA"/>
</dbReference>
<proteinExistence type="predicted"/>
<keyword evidence="1" id="KW-0812">Transmembrane</keyword>
<gene>
    <name evidence="2" type="ORF">MNOR_LOCUS34253</name>
</gene>
<sequence>MDQPTETRILKPWQYILWEPKSCCCCSLSTASLTVAITWLVVGSIAVPMWLYFAVVSSVMDLYGAEIFIMITCIILLLVSICWLVVASLYVHGVRKTRYKLLLPMVIWQAIHMAIICFLFVSFTFISLFNNDIKFFLVMLFTYILLVSWDFCIFSVLRTNYLQLRQVTSSASVSD</sequence>
<keyword evidence="3" id="KW-1185">Reference proteome</keyword>
<evidence type="ECO:0000313" key="3">
    <source>
        <dbReference type="Proteomes" id="UP001497623"/>
    </source>
</evidence>
<protein>
    <recommendedName>
        <fullName evidence="4">MARVEL domain-containing protein</fullName>
    </recommendedName>
</protein>
<organism evidence="2 3">
    <name type="scientific">Meganyctiphanes norvegica</name>
    <name type="common">Northern krill</name>
    <name type="synonym">Thysanopoda norvegica</name>
    <dbReference type="NCBI Taxonomy" id="48144"/>
    <lineage>
        <taxon>Eukaryota</taxon>
        <taxon>Metazoa</taxon>
        <taxon>Ecdysozoa</taxon>
        <taxon>Arthropoda</taxon>
        <taxon>Crustacea</taxon>
        <taxon>Multicrustacea</taxon>
        <taxon>Malacostraca</taxon>
        <taxon>Eumalacostraca</taxon>
        <taxon>Eucarida</taxon>
        <taxon>Euphausiacea</taxon>
        <taxon>Euphausiidae</taxon>
        <taxon>Meganyctiphanes</taxon>
    </lineage>
</organism>
<dbReference type="Proteomes" id="UP001497623">
    <property type="component" value="Unassembled WGS sequence"/>
</dbReference>
<feature type="transmembrane region" description="Helical" evidence="1">
    <location>
        <begin position="36"/>
        <end position="55"/>
    </location>
</feature>
<evidence type="ECO:0000256" key="1">
    <source>
        <dbReference type="SAM" id="Phobius"/>
    </source>
</evidence>
<feature type="transmembrane region" description="Helical" evidence="1">
    <location>
        <begin position="135"/>
        <end position="157"/>
    </location>
</feature>
<reference evidence="2 3" key="1">
    <citation type="submission" date="2024-05" db="EMBL/GenBank/DDBJ databases">
        <authorList>
            <person name="Wallberg A."/>
        </authorList>
    </citation>
    <scope>NUCLEOTIDE SEQUENCE [LARGE SCALE GENOMIC DNA]</scope>
</reference>
<keyword evidence="1" id="KW-1133">Transmembrane helix</keyword>
<accession>A0AAV2SAD2</accession>
<evidence type="ECO:0008006" key="4">
    <source>
        <dbReference type="Google" id="ProtNLM"/>
    </source>
</evidence>